<dbReference type="GO" id="GO:0005886">
    <property type="term" value="C:plasma membrane"/>
    <property type="evidence" value="ECO:0007669"/>
    <property type="project" value="TreeGrafter"/>
</dbReference>
<feature type="transmembrane region" description="Helical" evidence="1">
    <location>
        <begin position="171"/>
        <end position="192"/>
    </location>
</feature>
<name>A0A9J6PCK4_9PROT</name>
<comment type="caution">
    <text evidence="3">The sequence shown here is derived from an EMBL/GenBank/DDBJ whole genome shotgun (WGS) entry which is preliminary data.</text>
</comment>
<keyword evidence="1" id="KW-0472">Membrane</keyword>
<feature type="transmembrane region" description="Helical" evidence="1">
    <location>
        <begin position="134"/>
        <end position="159"/>
    </location>
</feature>
<feature type="domain" description="VTT" evidence="2">
    <location>
        <begin position="59"/>
        <end position="155"/>
    </location>
</feature>
<dbReference type="InterPro" id="IPR032816">
    <property type="entry name" value="VTT_dom"/>
</dbReference>
<accession>A0A9J6PCK4</accession>
<dbReference type="RefSeq" id="WP_269332263.1">
    <property type="nucleotide sequence ID" value="NZ_JAMZFT010000002.1"/>
</dbReference>
<protein>
    <submittedName>
        <fullName evidence="3">DedA family protein</fullName>
    </submittedName>
</protein>
<dbReference type="InterPro" id="IPR051311">
    <property type="entry name" value="DedA_domain"/>
</dbReference>
<dbReference type="Proteomes" id="UP001055804">
    <property type="component" value="Unassembled WGS sequence"/>
</dbReference>
<proteinExistence type="predicted"/>
<dbReference type="AlphaFoldDB" id="A0A9J6PCK4"/>
<organism evidence="3 4">
    <name type="scientific">Futiania mangrovi</name>
    <dbReference type="NCBI Taxonomy" id="2959716"/>
    <lineage>
        <taxon>Bacteria</taxon>
        <taxon>Pseudomonadati</taxon>
        <taxon>Pseudomonadota</taxon>
        <taxon>Alphaproteobacteria</taxon>
        <taxon>Futianiales</taxon>
        <taxon>Futianiaceae</taxon>
        <taxon>Futiania</taxon>
    </lineage>
</organism>
<reference evidence="3" key="1">
    <citation type="submission" date="2022-06" db="EMBL/GenBank/DDBJ databases">
        <title>Isolation and Genomics of Futiania mangrovii gen. nov., sp. nov., a Rare and Metabolically-versatile member in the Class Alphaproteobacteria.</title>
        <authorList>
            <person name="Liu L."/>
            <person name="Huang W.-C."/>
            <person name="Pan J."/>
            <person name="Li J."/>
            <person name="Huang Y."/>
            <person name="Du H."/>
            <person name="Liu Y."/>
            <person name="Li M."/>
        </authorList>
    </citation>
    <scope>NUCLEOTIDE SEQUENCE</scope>
    <source>
        <strain evidence="3">FT118</strain>
    </source>
</reference>
<evidence type="ECO:0000313" key="3">
    <source>
        <dbReference type="EMBL" id="MCP1336297.1"/>
    </source>
</evidence>
<dbReference type="Pfam" id="PF09335">
    <property type="entry name" value="VTT_dom"/>
    <property type="match status" value="1"/>
</dbReference>
<evidence type="ECO:0000259" key="2">
    <source>
        <dbReference type="Pfam" id="PF09335"/>
    </source>
</evidence>
<feature type="transmembrane region" description="Helical" evidence="1">
    <location>
        <begin position="55"/>
        <end position="78"/>
    </location>
</feature>
<dbReference type="EMBL" id="JAMZFT010000002">
    <property type="protein sequence ID" value="MCP1336297.1"/>
    <property type="molecule type" value="Genomic_DNA"/>
</dbReference>
<evidence type="ECO:0000256" key="1">
    <source>
        <dbReference type="SAM" id="Phobius"/>
    </source>
</evidence>
<keyword evidence="1" id="KW-1133">Transmembrane helix</keyword>
<keyword evidence="1" id="KW-0812">Transmembrane</keyword>
<keyword evidence="4" id="KW-1185">Reference proteome</keyword>
<gene>
    <name evidence="3" type="ORF">NJQ99_07765</name>
</gene>
<dbReference type="PANTHER" id="PTHR42709:SF11">
    <property type="entry name" value="DEDA FAMILY PROTEIN"/>
    <property type="match status" value="1"/>
</dbReference>
<sequence length="193" mass="21531">MIRRLYDWTIAQAQTPHALWTLAFISFIESSVFPIPPDVLLLPMVLAAPHRAWRIAAVCTVASVLGGLAGYGIGYLLYEEVGRPVLEFYGKADQIAAFREMYGEWGAWIVFGAGLTPFPYKVITIMSGAMTLDLVVFMVASVLSRGLRFFLVAALLWKFGRPIRTFIEARLGLLTTIFFVLLLGGFVAIRYLF</sequence>
<feature type="transmembrane region" description="Helical" evidence="1">
    <location>
        <begin position="20"/>
        <end position="43"/>
    </location>
</feature>
<evidence type="ECO:0000313" key="4">
    <source>
        <dbReference type="Proteomes" id="UP001055804"/>
    </source>
</evidence>
<dbReference type="PANTHER" id="PTHR42709">
    <property type="entry name" value="ALKALINE PHOSPHATASE LIKE PROTEIN"/>
    <property type="match status" value="1"/>
</dbReference>